<dbReference type="Proteomes" id="UP000529446">
    <property type="component" value="Unassembled WGS sequence"/>
</dbReference>
<organism evidence="1 2">
    <name type="scientific">Listeria booriae</name>
    <dbReference type="NCBI Taxonomy" id="1552123"/>
    <lineage>
        <taxon>Bacteria</taxon>
        <taxon>Bacillati</taxon>
        <taxon>Bacillota</taxon>
        <taxon>Bacilli</taxon>
        <taxon>Bacillales</taxon>
        <taxon>Listeriaceae</taxon>
        <taxon>Listeria</taxon>
    </lineage>
</organism>
<evidence type="ECO:0008006" key="3">
    <source>
        <dbReference type="Google" id="ProtNLM"/>
    </source>
</evidence>
<dbReference type="RefSeq" id="WP_185536080.1">
    <property type="nucleotide sequence ID" value="NZ_JAARXI010000006.1"/>
</dbReference>
<dbReference type="AlphaFoldDB" id="A0A7X0YNP1"/>
<proteinExistence type="predicted"/>
<dbReference type="InterPro" id="IPR025935">
    <property type="entry name" value="AbiH"/>
</dbReference>
<reference evidence="1 2" key="1">
    <citation type="submission" date="2020-03" db="EMBL/GenBank/DDBJ databases">
        <title>Soil Listeria distribution.</title>
        <authorList>
            <person name="Liao J."/>
            <person name="Wiedmann M."/>
        </authorList>
    </citation>
    <scope>NUCLEOTIDE SEQUENCE [LARGE SCALE GENOMIC DNA]</scope>
    <source>
        <strain evidence="1 2">FSL L7-0360</strain>
    </source>
</reference>
<sequence>MNQSMHITFLIGNGFDLELGAKTRYSDFYDYLQQNKEQLGNNIFYNEILAHIKEARLQQDRDNIIVNNDVRINWSDFELAVGQFSFEYFDEEDLKLNEERFKKFKEDYHEINYFFQKYMLIQKNLLIEHINNTSEISKHVYEGVVLFANKLPKVRYERIEKKFIDSYKKERVVNFIDFNFTESLSCALVNVVPSSVDMRGYSRGFGKYDWNEIINIHGKIGAAEVYPILGVDNANQLHPFLQVEERARIFQKPLINDLLENGISNQCKIKLQASKIFVIYGMSIGQTDMTWWTTILNQLIHDSSKELIIFEYSQGFVVPYMEFERKDEIVRSIVEMFVETNRDIDDAIEERLENIKDQITVIFRNLISIPEEAKLAELIAE</sequence>
<evidence type="ECO:0000313" key="1">
    <source>
        <dbReference type="EMBL" id="MBC2117196.1"/>
    </source>
</evidence>
<protein>
    <recommendedName>
        <fullName evidence="3">Bacteriophage abortive infection AbiH</fullName>
    </recommendedName>
</protein>
<evidence type="ECO:0000313" key="2">
    <source>
        <dbReference type="Proteomes" id="UP000529446"/>
    </source>
</evidence>
<accession>A0A7X0YNP1</accession>
<gene>
    <name evidence="1" type="ORF">HCB06_11270</name>
</gene>
<name>A0A7X0YNP1_9LIST</name>
<comment type="caution">
    <text evidence="1">The sequence shown here is derived from an EMBL/GenBank/DDBJ whole genome shotgun (WGS) entry which is preliminary data.</text>
</comment>
<dbReference type="EMBL" id="JAARXI010000006">
    <property type="protein sequence ID" value="MBC2117196.1"/>
    <property type="molecule type" value="Genomic_DNA"/>
</dbReference>
<dbReference type="Pfam" id="PF14253">
    <property type="entry name" value="AbiH"/>
    <property type="match status" value="1"/>
</dbReference>